<name>A0ACB9H4Q2_CICIN</name>
<keyword evidence="2" id="KW-1185">Reference proteome</keyword>
<proteinExistence type="predicted"/>
<evidence type="ECO:0000313" key="2">
    <source>
        <dbReference type="Proteomes" id="UP001055811"/>
    </source>
</evidence>
<gene>
    <name evidence="1" type="ORF">L2E82_04171</name>
</gene>
<protein>
    <submittedName>
        <fullName evidence="1">Uncharacterized protein</fullName>
    </submittedName>
</protein>
<sequence>MFQDDGSSSVTSTPLQIFPTMSPSCQLRTTPYPWLKELKSEERGLCLIHLLLTCAKHVTSGNFDHANLALDQISHLASPEGDTMQRIASYFSEALANRILKSWPGLYKALHSTKISIGNDSILSRKTFFDRFPYLKLAFVIANQTIIEAMEGEKMVHVVDLNAVEPTQWRALLHEFAGRPGGPPHLRITGIHHQKKILDHMANILTEEAEKLDIPFQFNPIETKIDDLDIEKLKIKTGEALAISSILQFHLLLTTDKTTQKSPPLSKNEDSASSCAISSTKLDRFLNRLWNLSPKIMVVTEQESDHNQSDLMERLSESLYFYAALFDCAESTLPRASPERSKVEKMFGEEIKNIIACDGEERIERHEKLDKWIRRFTLAGFRPVRLSYYGLVLAQRLLQGSTSCNGCRIKEENGCVVMCWQDRPVFSVSAWMPRR</sequence>
<reference evidence="2" key="1">
    <citation type="journal article" date="2022" name="Mol. Ecol. Resour.">
        <title>The genomes of chicory, endive, great burdock and yacon provide insights into Asteraceae palaeo-polyploidization history and plant inulin production.</title>
        <authorList>
            <person name="Fan W."/>
            <person name="Wang S."/>
            <person name="Wang H."/>
            <person name="Wang A."/>
            <person name="Jiang F."/>
            <person name="Liu H."/>
            <person name="Zhao H."/>
            <person name="Xu D."/>
            <person name="Zhang Y."/>
        </authorList>
    </citation>
    <scope>NUCLEOTIDE SEQUENCE [LARGE SCALE GENOMIC DNA]</scope>
    <source>
        <strain evidence="2">cv. Punajuju</strain>
    </source>
</reference>
<organism evidence="1 2">
    <name type="scientific">Cichorium intybus</name>
    <name type="common">Chicory</name>
    <dbReference type="NCBI Taxonomy" id="13427"/>
    <lineage>
        <taxon>Eukaryota</taxon>
        <taxon>Viridiplantae</taxon>
        <taxon>Streptophyta</taxon>
        <taxon>Embryophyta</taxon>
        <taxon>Tracheophyta</taxon>
        <taxon>Spermatophyta</taxon>
        <taxon>Magnoliopsida</taxon>
        <taxon>eudicotyledons</taxon>
        <taxon>Gunneridae</taxon>
        <taxon>Pentapetalae</taxon>
        <taxon>asterids</taxon>
        <taxon>campanulids</taxon>
        <taxon>Asterales</taxon>
        <taxon>Asteraceae</taxon>
        <taxon>Cichorioideae</taxon>
        <taxon>Cichorieae</taxon>
        <taxon>Cichoriinae</taxon>
        <taxon>Cichorium</taxon>
    </lineage>
</organism>
<reference evidence="1 2" key="2">
    <citation type="journal article" date="2022" name="Mol. Ecol. Resour.">
        <title>The genomes of chicory, endive, great burdock and yacon provide insights into Asteraceae paleo-polyploidization history and plant inulin production.</title>
        <authorList>
            <person name="Fan W."/>
            <person name="Wang S."/>
            <person name="Wang H."/>
            <person name="Wang A."/>
            <person name="Jiang F."/>
            <person name="Liu H."/>
            <person name="Zhao H."/>
            <person name="Xu D."/>
            <person name="Zhang Y."/>
        </authorList>
    </citation>
    <scope>NUCLEOTIDE SEQUENCE [LARGE SCALE GENOMIC DNA]</scope>
    <source>
        <strain evidence="2">cv. Punajuju</strain>
        <tissue evidence="1">Leaves</tissue>
    </source>
</reference>
<comment type="caution">
    <text evidence="1">The sequence shown here is derived from an EMBL/GenBank/DDBJ whole genome shotgun (WGS) entry which is preliminary data.</text>
</comment>
<dbReference type="EMBL" id="CM042009">
    <property type="protein sequence ID" value="KAI3790823.1"/>
    <property type="molecule type" value="Genomic_DNA"/>
</dbReference>
<evidence type="ECO:0000313" key="1">
    <source>
        <dbReference type="EMBL" id="KAI3790823.1"/>
    </source>
</evidence>
<accession>A0ACB9H4Q2</accession>
<dbReference type="Proteomes" id="UP001055811">
    <property type="component" value="Linkage Group LG01"/>
</dbReference>